<evidence type="ECO:0000313" key="3">
    <source>
        <dbReference type="Proteomes" id="UP000823821"/>
    </source>
</evidence>
<sequence>MFASLLPKSAPFFEMLMEQNTLLRHMAHHLVGMMENLSSVDDAHKQISLLEEQGDVLHVKIIRDLTQTFITPIDREDILRINQMQEETMDCVHTLTTRLHIFEFAKMRFPMMQMARTISAMLDLTQLMLDGLTRRTDCHKTHAFRTLRDECDMLLAVGLAELMDPQGEITPPVIMDMLKWSQAYDRISMLLENVNSLAETIEEAVLKNV</sequence>
<comment type="caution">
    <text evidence="2">The sequence shown here is derived from an EMBL/GenBank/DDBJ whole genome shotgun (WGS) entry which is preliminary data.</text>
</comment>
<dbReference type="InterPro" id="IPR018445">
    <property type="entry name" value="Put_Phosphate_transp_reg"/>
</dbReference>
<gene>
    <name evidence="2" type="ORF">H9784_03540</name>
</gene>
<evidence type="ECO:0000313" key="2">
    <source>
        <dbReference type="EMBL" id="HJA78635.1"/>
    </source>
</evidence>
<dbReference type="EMBL" id="DWZD01000020">
    <property type="protein sequence ID" value="HJA78635.1"/>
    <property type="molecule type" value="Genomic_DNA"/>
</dbReference>
<dbReference type="InterPro" id="IPR038078">
    <property type="entry name" value="PhoU-like_sf"/>
</dbReference>
<dbReference type="PANTHER" id="PTHR37298:SF1">
    <property type="entry name" value="UPF0111 PROTEIN YKAA"/>
    <property type="match status" value="1"/>
</dbReference>
<proteinExistence type="inferred from homology"/>
<evidence type="ECO:0000256" key="1">
    <source>
        <dbReference type="ARBA" id="ARBA00008591"/>
    </source>
</evidence>
<reference evidence="2" key="2">
    <citation type="submission" date="2021-04" db="EMBL/GenBank/DDBJ databases">
        <authorList>
            <person name="Gilroy R."/>
        </authorList>
    </citation>
    <scope>NUCLEOTIDE SEQUENCE</scope>
    <source>
        <strain evidence="2">5032</strain>
    </source>
</reference>
<reference evidence="2" key="1">
    <citation type="journal article" date="2021" name="PeerJ">
        <title>Extensive microbial diversity within the chicken gut microbiome revealed by metagenomics and culture.</title>
        <authorList>
            <person name="Gilroy R."/>
            <person name="Ravi A."/>
            <person name="Getino M."/>
            <person name="Pursley I."/>
            <person name="Horton D.L."/>
            <person name="Alikhan N.F."/>
            <person name="Baker D."/>
            <person name="Gharbi K."/>
            <person name="Hall N."/>
            <person name="Watson M."/>
            <person name="Adriaenssens E.M."/>
            <person name="Foster-Nyarko E."/>
            <person name="Jarju S."/>
            <person name="Secka A."/>
            <person name="Antonio M."/>
            <person name="Oren A."/>
            <person name="Chaudhuri R.R."/>
            <person name="La Ragione R."/>
            <person name="Hildebrand F."/>
            <person name="Pallen M.J."/>
        </authorList>
    </citation>
    <scope>NUCLEOTIDE SEQUENCE</scope>
    <source>
        <strain evidence="2">5032</strain>
    </source>
</reference>
<dbReference type="AlphaFoldDB" id="A0A9D2HKK5"/>
<dbReference type="Gene3D" id="1.20.58.220">
    <property type="entry name" value="Phosphate transport system protein phou homolog 2, domain 2"/>
    <property type="match status" value="1"/>
</dbReference>
<name>A0A9D2HKK5_9BACT</name>
<organism evidence="2 3">
    <name type="scientific">Candidatus Desulfovibrio intestinavium</name>
    <dbReference type="NCBI Taxonomy" id="2838534"/>
    <lineage>
        <taxon>Bacteria</taxon>
        <taxon>Pseudomonadati</taxon>
        <taxon>Thermodesulfobacteriota</taxon>
        <taxon>Desulfovibrionia</taxon>
        <taxon>Desulfovibrionales</taxon>
        <taxon>Desulfovibrionaceae</taxon>
        <taxon>Desulfovibrio</taxon>
    </lineage>
</organism>
<dbReference type="PANTHER" id="PTHR37298">
    <property type="entry name" value="UPF0111 PROTEIN YKAA"/>
    <property type="match status" value="1"/>
</dbReference>
<protein>
    <submittedName>
        <fullName evidence="2">DUF47 family protein</fullName>
    </submittedName>
</protein>
<dbReference type="Pfam" id="PF01865">
    <property type="entry name" value="PhoU_div"/>
    <property type="match status" value="1"/>
</dbReference>
<comment type="similarity">
    <text evidence="1">Belongs to the UPF0111 family.</text>
</comment>
<dbReference type="Proteomes" id="UP000823821">
    <property type="component" value="Unassembled WGS sequence"/>
</dbReference>
<dbReference type="InterPro" id="IPR052912">
    <property type="entry name" value="UPF0111_domain"/>
</dbReference>
<accession>A0A9D2HKK5</accession>